<evidence type="ECO:0008006" key="5">
    <source>
        <dbReference type="Google" id="ProtNLM"/>
    </source>
</evidence>
<evidence type="ECO:0000256" key="1">
    <source>
        <dbReference type="ARBA" id="ARBA00005375"/>
    </source>
</evidence>
<dbReference type="Pfam" id="PF00328">
    <property type="entry name" value="His_Phos_2"/>
    <property type="match status" value="1"/>
</dbReference>
<dbReference type="InterPro" id="IPR029033">
    <property type="entry name" value="His_PPase_superfam"/>
</dbReference>
<organism evidence="3 4">
    <name type="scientific">Pseudocohnilembus persalinus</name>
    <name type="common">Ciliate</name>
    <dbReference type="NCBI Taxonomy" id="266149"/>
    <lineage>
        <taxon>Eukaryota</taxon>
        <taxon>Sar</taxon>
        <taxon>Alveolata</taxon>
        <taxon>Ciliophora</taxon>
        <taxon>Intramacronucleata</taxon>
        <taxon>Oligohymenophorea</taxon>
        <taxon>Scuticociliatia</taxon>
        <taxon>Philasterida</taxon>
        <taxon>Pseudocohnilembidae</taxon>
        <taxon>Pseudocohnilembus</taxon>
    </lineage>
</organism>
<evidence type="ECO:0000313" key="4">
    <source>
        <dbReference type="Proteomes" id="UP000054937"/>
    </source>
</evidence>
<dbReference type="SUPFAM" id="SSF53254">
    <property type="entry name" value="Phosphoglycerate mutase-like"/>
    <property type="match status" value="1"/>
</dbReference>
<protein>
    <recommendedName>
        <fullName evidence="5">Histidine phosphatase superfamily, clade-2</fullName>
    </recommendedName>
</protein>
<dbReference type="InParanoid" id="A0A0V0R4P9"/>
<evidence type="ECO:0000256" key="2">
    <source>
        <dbReference type="ARBA" id="ARBA00022801"/>
    </source>
</evidence>
<dbReference type="AlphaFoldDB" id="A0A0V0R4P9"/>
<dbReference type="Proteomes" id="UP000054937">
    <property type="component" value="Unassembled WGS sequence"/>
</dbReference>
<reference evidence="3 4" key="1">
    <citation type="journal article" date="2015" name="Sci. Rep.">
        <title>Genome of the facultative scuticociliatosis pathogen Pseudocohnilembus persalinus provides insight into its virulence through horizontal gene transfer.</title>
        <authorList>
            <person name="Xiong J."/>
            <person name="Wang G."/>
            <person name="Cheng J."/>
            <person name="Tian M."/>
            <person name="Pan X."/>
            <person name="Warren A."/>
            <person name="Jiang C."/>
            <person name="Yuan D."/>
            <person name="Miao W."/>
        </authorList>
    </citation>
    <scope>NUCLEOTIDE SEQUENCE [LARGE SCALE GENOMIC DNA]</scope>
    <source>
        <strain evidence="3">36N120E</strain>
    </source>
</reference>
<accession>A0A0V0R4P9</accession>
<dbReference type="OrthoDB" id="282934at2759"/>
<comment type="similarity">
    <text evidence="1">Belongs to the histidine acid phosphatase family.</text>
</comment>
<comment type="caution">
    <text evidence="3">The sequence shown here is derived from an EMBL/GenBank/DDBJ whole genome shotgun (WGS) entry which is preliminary data.</text>
</comment>
<name>A0A0V0R4P9_PSEPJ</name>
<proteinExistence type="inferred from homology"/>
<gene>
    <name evidence="3" type="ORF">PPERSA_00726</name>
</gene>
<dbReference type="PANTHER" id="PTHR11567:SF110">
    <property type="entry name" value="2-PHOSPHOXYLOSE PHOSPHATASE 1"/>
    <property type="match status" value="1"/>
</dbReference>
<dbReference type="InterPro" id="IPR000560">
    <property type="entry name" value="His_Pase_clade-2"/>
</dbReference>
<dbReference type="InterPro" id="IPR050645">
    <property type="entry name" value="Histidine_acid_phosphatase"/>
</dbReference>
<dbReference type="Gene3D" id="3.40.50.1240">
    <property type="entry name" value="Phosphoglycerate mutase-like"/>
    <property type="match status" value="1"/>
</dbReference>
<evidence type="ECO:0000313" key="3">
    <source>
        <dbReference type="EMBL" id="KRX09447.1"/>
    </source>
</evidence>
<dbReference type="PANTHER" id="PTHR11567">
    <property type="entry name" value="ACID PHOSPHATASE-RELATED"/>
    <property type="match status" value="1"/>
</dbReference>
<keyword evidence="4" id="KW-1185">Reference proteome</keyword>
<dbReference type="CDD" id="cd07061">
    <property type="entry name" value="HP_HAP_like"/>
    <property type="match status" value="1"/>
</dbReference>
<sequence length="455" mass="54502">MVDNNRNELQIAKEQANDQLELVVDIFRHGARQAILQNTTGPLENHGKAQLYNLGQILRQRYVVENKLLNEQFNQKQIYLHSSPVQRAQESLKWMLVGLYPSDQKNDENEKIVLEGTKQELPPIKYNQTDQIIKDIMNQKEQIIQQNSQVDFNLINHGEKVKTEKKEDRFYHYYKHCTFTILCQTLIKNSDKYFKIVSKVKESYVKLVKFFNEQEFIKQQNYQFNEDKPQFQTLSRFLDYYACTSNKGEHVEIYTPQIQEQLRYLKCSVQDMIFQHDDIQKLSISEHLINFSKILTKKFKNKQQVPEKDLKMLLYSCHDRNLYLLMSALISQKSKSLLGYSYYVPPFASQLQFKIYSNKKFQQQKQNTKELYNDLNQLHIEMSLNDQRLLWKGFNKYRITLQQFIHELIPQVSFNEEEYEFICKQSQQFNQKHQNIKEKKHKDNNIMETIKVKAK</sequence>
<dbReference type="GO" id="GO:0016791">
    <property type="term" value="F:phosphatase activity"/>
    <property type="evidence" value="ECO:0007669"/>
    <property type="project" value="TreeGrafter"/>
</dbReference>
<keyword evidence="2" id="KW-0378">Hydrolase</keyword>
<dbReference type="EMBL" id="LDAU01000049">
    <property type="protein sequence ID" value="KRX09447.1"/>
    <property type="molecule type" value="Genomic_DNA"/>
</dbReference>